<dbReference type="EMBL" id="FORU01000001">
    <property type="protein sequence ID" value="SFI81061.1"/>
    <property type="molecule type" value="Genomic_DNA"/>
</dbReference>
<keyword evidence="1" id="KW-0732">Signal</keyword>
<evidence type="ECO:0000313" key="3">
    <source>
        <dbReference type="Proteomes" id="UP000243887"/>
    </source>
</evidence>
<gene>
    <name evidence="2" type="ORF">SAMN04487893_101225</name>
</gene>
<accession>A0A1I3L8K7</accession>
<keyword evidence="3" id="KW-1185">Reference proteome</keyword>
<dbReference type="AlphaFoldDB" id="A0A1I3L8K7"/>
<proteinExistence type="predicted"/>
<sequence length="235" mass="26426">MSKVKTLFFVVNFCFLSLSCFAQSESINTDRPDQSDGVNTISKNKFQIENGITISKETILNNFMLRFGVSNSTELRLLADFGKENNIRGLKPLTLSIKQKLIEQNRIIPAISLVGYASVNRLASKSFQEDGMSTLLKIAFENELSEKFSLGYNIGFLDDFDDLSLSSGLSYAPNETISTFIEYFSTLDEFEQEHNIDAGILIILIPTLQIDFALGHALFTEEDRFFTTLGISYML</sequence>
<evidence type="ECO:0000313" key="2">
    <source>
        <dbReference type="EMBL" id="SFI81061.1"/>
    </source>
</evidence>
<reference evidence="3" key="1">
    <citation type="submission" date="2016-10" db="EMBL/GenBank/DDBJ databases">
        <authorList>
            <person name="Varghese N."/>
            <person name="Submissions S."/>
        </authorList>
    </citation>
    <scope>NUCLEOTIDE SEQUENCE [LARGE SCALE GENOMIC DNA]</scope>
    <source>
        <strain evidence="3">DSM 26542</strain>
    </source>
</reference>
<dbReference type="Pfam" id="PF13557">
    <property type="entry name" value="Phenol_MetA_deg"/>
    <property type="match status" value="1"/>
</dbReference>
<feature type="signal peptide" evidence="1">
    <location>
        <begin position="1"/>
        <end position="22"/>
    </location>
</feature>
<protein>
    <submittedName>
        <fullName evidence="2">MetA-pathway of phenol degradation</fullName>
    </submittedName>
</protein>
<dbReference type="Proteomes" id="UP000243887">
    <property type="component" value="Unassembled WGS sequence"/>
</dbReference>
<feature type="chain" id="PRO_5017303098" evidence="1">
    <location>
        <begin position="23"/>
        <end position="235"/>
    </location>
</feature>
<dbReference type="PROSITE" id="PS51257">
    <property type="entry name" value="PROKAR_LIPOPROTEIN"/>
    <property type="match status" value="1"/>
</dbReference>
<dbReference type="RefSeq" id="WP_090677605.1">
    <property type="nucleotide sequence ID" value="NZ_FORU01000001.1"/>
</dbReference>
<dbReference type="InterPro" id="IPR025737">
    <property type="entry name" value="FApF"/>
</dbReference>
<name>A0A1I3L8K7_9FLAO</name>
<evidence type="ECO:0000256" key="1">
    <source>
        <dbReference type="SAM" id="SignalP"/>
    </source>
</evidence>
<organism evidence="2 3">
    <name type="scientific">Myroides guanonis</name>
    <dbReference type="NCBI Taxonomy" id="1150112"/>
    <lineage>
        <taxon>Bacteria</taxon>
        <taxon>Pseudomonadati</taxon>
        <taxon>Bacteroidota</taxon>
        <taxon>Flavobacteriia</taxon>
        <taxon>Flavobacteriales</taxon>
        <taxon>Flavobacteriaceae</taxon>
        <taxon>Myroides</taxon>
    </lineage>
</organism>
<dbReference type="OrthoDB" id="1014491at2"/>